<dbReference type="GO" id="GO:0016491">
    <property type="term" value="F:oxidoreductase activity"/>
    <property type="evidence" value="ECO:0007669"/>
    <property type="project" value="UniProtKB-KW"/>
</dbReference>
<dbReference type="AlphaFoldDB" id="A0A8B7BKK5"/>
<dbReference type="KEGG" id="pda:103699399"/>
<dbReference type="SUPFAM" id="SSF51735">
    <property type="entry name" value="NAD(P)-binding Rossmann-fold domains"/>
    <property type="match status" value="1"/>
</dbReference>
<comment type="similarity">
    <text evidence="1">Belongs to the short-chain dehydrogenases/reductases (SDR) family.</text>
</comment>
<reference evidence="4" key="1">
    <citation type="submission" date="2025-08" db="UniProtKB">
        <authorList>
            <consortium name="RefSeq"/>
        </authorList>
    </citation>
    <scope>IDENTIFICATION</scope>
    <source>
        <tissue evidence="4">Young leaves</tissue>
    </source>
</reference>
<dbReference type="InterPro" id="IPR036291">
    <property type="entry name" value="NAD(P)-bd_dom_sf"/>
</dbReference>
<protein>
    <submittedName>
        <fullName evidence="4">Tropinone reductase-like 1</fullName>
    </submittedName>
</protein>
<gene>
    <name evidence="4" type="primary">LOC103699399</name>
</gene>
<dbReference type="InterPro" id="IPR002347">
    <property type="entry name" value="SDR_fam"/>
</dbReference>
<keyword evidence="3" id="KW-1185">Reference proteome</keyword>
<evidence type="ECO:0000313" key="4">
    <source>
        <dbReference type="RefSeq" id="XP_008779639.2"/>
    </source>
</evidence>
<dbReference type="PRINTS" id="PR00081">
    <property type="entry name" value="GDHRDH"/>
</dbReference>
<proteinExistence type="inferred from homology"/>
<dbReference type="PANTHER" id="PTHR43180">
    <property type="entry name" value="3-OXOACYL-(ACYL-CARRIER-PROTEIN) REDUCTASE (AFU_ORTHOLOGUE AFUA_6G11210)"/>
    <property type="match status" value="1"/>
</dbReference>
<dbReference type="Proteomes" id="UP000228380">
    <property type="component" value="Unplaced"/>
</dbReference>
<evidence type="ECO:0000256" key="2">
    <source>
        <dbReference type="ARBA" id="ARBA00023002"/>
    </source>
</evidence>
<dbReference type="OrthoDB" id="1745894at2759"/>
<organism evidence="3 4">
    <name type="scientific">Phoenix dactylifera</name>
    <name type="common">Date palm</name>
    <dbReference type="NCBI Taxonomy" id="42345"/>
    <lineage>
        <taxon>Eukaryota</taxon>
        <taxon>Viridiplantae</taxon>
        <taxon>Streptophyta</taxon>
        <taxon>Embryophyta</taxon>
        <taxon>Tracheophyta</taxon>
        <taxon>Spermatophyta</taxon>
        <taxon>Magnoliopsida</taxon>
        <taxon>Liliopsida</taxon>
        <taxon>Arecaceae</taxon>
        <taxon>Coryphoideae</taxon>
        <taxon>Phoeniceae</taxon>
        <taxon>Phoenix</taxon>
    </lineage>
</organism>
<sequence>MGSAAVLSSVARRLEGKVALITGGVSGLGKATAKTLKAEDVAEAVAYLGSDEAGCVSGLNLLVDGAFTATNTALGLHLYSDL</sequence>
<name>A0A8B7BKK5_PHODC</name>
<dbReference type="Gene3D" id="3.40.50.720">
    <property type="entry name" value="NAD(P)-binding Rossmann-like Domain"/>
    <property type="match status" value="2"/>
</dbReference>
<evidence type="ECO:0000256" key="1">
    <source>
        <dbReference type="ARBA" id="ARBA00006484"/>
    </source>
</evidence>
<keyword evidence="2" id="KW-0560">Oxidoreductase</keyword>
<evidence type="ECO:0000313" key="3">
    <source>
        <dbReference type="Proteomes" id="UP000228380"/>
    </source>
</evidence>
<dbReference type="GeneID" id="103699399"/>
<dbReference type="PANTHER" id="PTHR43180:SF30">
    <property type="entry name" value="MOMILACTONE A SYNTHASE"/>
    <property type="match status" value="1"/>
</dbReference>
<accession>A0A8B7BKK5</accession>
<dbReference type="RefSeq" id="XP_008779639.2">
    <property type="nucleotide sequence ID" value="XM_008781417.3"/>
</dbReference>